<organism evidence="11 12">
    <name type="scientific">Campylobacter hyointestinalis subsp. hyointestinalis</name>
    <dbReference type="NCBI Taxonomy" id="91352"/>
    <lineage>
        <taxon>Bacteria</taxon>
        <taxon>Pseudomonadati</taxon>
        <taxon>Campylobacterota</taxon>
        <taxon>Epsilonproteobacteria</taxon>
        <taxon>Campylobacterales</taxon>
        <taxon>Campylobacteraceae</taxon>
        <taxon>Campylobacter</taxon>
    </lineage>
</organism>
<evidence type="ECO:0000256" key="2">
    <source>
        <dbReference type="ARBA" id="ARBA00022475"/>
    </source>
</evidence>
<comment type="function">
    <text evidence="8 10">Involved in peptidoglycan biosynthesis. Transports lipid-linked peptidoglycan precursors from the inner to the outer leaflet of the cytoplasmic membrane.</text>
</comment>
<evidence type="ECO:0000256" key="4">
    <source>
        <dbReference type="ARBA" id="ARBA00022960"/>
    </source>
</evidence>
<evidence type="ECO:0000256" key="3">
    <source>
        <dbReference type="ARBA" id="ARBA00022692"/>
    </source>
</evidence>
<dbReference type="GO" id="GO:0009252">
    <property type="term" value="P:peptidoglycan biosynthetic process"/>
    <property type="evidence" value="ECO:0007669"/>
    <property type="project" value="UniProtKB-UniRule"/>
</dbReference>
<feature type="transmembrane region" description="Helical" evidence="10">
    <location>
        <begin position="175"/>
        <end position="199"/>
    </location>
</feature>
<evidence type="ECO:0000313" key="12">
    <source>
        <dbReference type="Proteomes" id="UP000052237"/>
    </source>
</evidence>
<evidence type="ECO:0000256" key="1">
    <source>
        <dbReference type="ARBA" id="ARBA00004651"/>
    </source>
</evidence>
<dbReference type="Pfam" id="PF03023">
    <property type="entry name" value="MurJ"/>
    <property type="match status" value="1"/>
</dbReference>
<dbReference type="NCBIfam" id="TIGR01695">
    <property type="entry name" value="murJ_mviN"/>
    <property type="match status" value="1"/>
</dbReference>
<dbReference type="GO" id="GO:0071555">
    <property type="term" value="P:cell wall organization"/>
    <property type="evidence" value="ECO:0007669"/>
    <property type="project" value="UniProtKB-KW"/>
</dbReference>
<keyword evidence="5 10" id="KW-0573">Peptidoglycan synthesis</keyword>
<dbReference type="GO" id="GO:0008360">
    <property type="term" value="P:regulation of cell shape"/>
    <property type="evidence" value="ECO:0007669"/>
    <property type="project" value="UniProtKB-KW"/>
</dbReference>
<feature type="transmembrane region" description="Helical" evidence="10">
    <location>
        <begin position="269"/>
        <end position="289"/>
    </location>
</feature>
<keyword evidence="10" id="KW-0961">Cell wall biogenesis/degradation</keyword>
<dbReference type="HAMAP" id="MF_02078">
    <property type="entry name" value="MurJ_MviN"/>
    <property type="match status" value="1"/>
</dbReference>
<evidence type="ECO:0000256" key="6">
    <source>
        <dbReference type="ARBA" id="ARBA00022989"/>
    </source>
</evidence>
<dbReference type="PRINTS" id="PR01806">
    <property type="entry name" value="VIRFACTRMVIN"/>
</dbReference>
<keyword evidence="7 10" id="KW-0472">Membrane</keyword>
<feature type="transmembrane region" description="Helical" evidence="10">
    <location>
        <begin position="79"/>
        <end position="105"/>
    </location>
</feature>
<dbReference type="InterPro" id="IPR004268">
    <property type="entry name" value="MurJ"/>
</dbReference>
<evidence type="ECO:0000313" key="11">
    <source>
        <dbReference type="EMBL" id="CUU72818.1"/>
    </source>
</evidence>
<evidence type="ECO:0000256" key="10">
    <source>
        <dbReference type="HAMAP-Rule" id="MF_02078"/>
    </source>
</evidence>
<dbReference type="GO" id="GO:0005886">
    <property type="term" value="C:plasma membrane"/>
    <property type="evidence" value="ECO:0007669"/>
    <property type="project" value="UniProtKB-SubCell"/>
</dbReference>
<feature type="transmembrane region" description="Helical" evidence="10">
    <location>
        <begin position="440"/>
        <end position="463"/>
    </location>
</feature>
<keyword evidence="4 10" id="KW-0133">Cell shape</keyword>
<gene>
    <name evidence="11" type="primary">mviN</name>
    <name evidence="10" type="synonym">murJ</name>
    <name evidence="11" type="ORF">ERS686654_00460</name>
</gene>
<dbReference type="PANTHER" id="PTHR47019">
    <property type="entry name" value="LIPID II FLIPPASE MURJ"/>
    <property type="match status" value="1"/>
</dbReference>
<feature type="transmembrane region" description="Helical" evidence="10">
    <location>
        <begin position="310"/>
        <end position="334"/>
    </location>
</feature>
<feature type="transmembrane region" description="Helical" evidence="10">
    <location>
        <begin position="405"/>
        <end position="428"/>
    </location>
</feature>
<dbReference type="EMBL" id="FAVB01000001">
    <property type="protein sequence ID" value="CUU72818.1"/>
    <property type="molecule type" value="Genomic_DNA"/>
</dbReference>
<dbReference type="UniPathway" id="UPA00219"/>
<keyword evidence="3 10" id="KW-0812">Transmembrane</keyword>
<dbReference type="GO" id="GO:0034204">
    <property type="term" value="P:lipid translocation"/>
    <property type="evidence" value="ECO:0007669"/>
    <property type="project" value="TreeGrafter"/>
</dbReference>
<feature type="transmembrane region" description="Helical" evidence="10">
    <location>
        <begin position="150"/>
        <end position="169"/>
    </location>
</feature>
<evidence type="ECO:0000256" key="7">
    <source>
        <dbReference type="ARBA" id="ARBA00023136"/>
    </source>
</evidence>
<protein>
    <recommendedName>
        <fullName evidence="10">Probable lipid II flippase MurJ</fullName>
    </recommendedName>
</protein>
<dbReference type="Proteomes" id="UP000052237">
    <property type="component" value="Unassembled WGS sequence"/>
</dbReference>
<dbReference type="RefSeq" id="WP_059434971.1">
    <property type="nucleotide sequence ID" value="NZ_FAVB01000001.1"/>
</dbReference>
<comment type="pathway">
    <text evidence="10">Cell wall biogenesis; peptidoglycan biosynthesis.</text>
</comment>
<keyword evidence="12" id="KW-1185">Reference proteome</keyword>
<accession>A0A0S4RFH4</accession>
<evidence type="ECO:0000256" key="9">
    <source>
        <dbReference type="ARBA" id="ARBA00061532"/>
    </source>
</evidence>
<comment type="similarity">
    <text evidence="9 10">Belongs to the MurJ/MviN family.</text>
</comment>
<evidence type="ECO:0000256" key="8">
    <source>
        <dbReference type="ARBA" id="ARBA00060041"/>
    </source>
</evidence>
<dbReference type="CDD" id="cd13123">
    <property type="entry name" value="MATE_MurJ_like"/>
    <property type="match status" value="1"/>
</dbReference>
<comment type="subcellular location">
    <subcellularLocation>
        <location evidence="1 10">Cell membrane</location>
        <topology evidence="1 10">Multi-pass membrane protein</topology>
    </subcellularLocation>
</comment>
<feature type="transmembrane region" description="Helical" evidence="10">
    <location>
        <begin position="354"/>
        <end position="372"/>
    </location>
</feature>
<feature type="transmembrane region" description="Helical" evidence="10">
    <location>
        <begin position="125"/>
        <end position="143"/>
    </location>
</feature>
<keyword evidence="2 10" id="KW-1003">Cell membrane</keyword>
<proteinExistence type="inferred from homology"/>
<feature type="transmembrane region" description="Helical" evidence="10">
    <location>
        <begin position="24"/>
        <end position="43"/>
    </location>
</feature>
<dbReference type="GO" id="GO:0015648">
    <property type="term" value="F:lipid-linked peptidoglycan transporter activity"/>
    <property type="evidence" value="ECO:0007669"/>
    <property type="project" value="UniProtKB-UniRule"/>
</dbReference>
<comment type="caution">
    <text evidence="11">The sequence shown here is derived from an EMBL/GenBank/DDBJ whole genome shotgun (WGS) entry which is preliminary data.</text>
</comment>
<feature type="transmembrane region" description="Helical" evidence="10">
    <location>
        <begin position="379"/>
        <end position="399"/>
    </location>
</feature>
<evidence type="ECO:0000256" key="5">
    <source>
        <dbReference type="ARBA" id="ARBA00022984"/>
    </source>
</evidence>
<dbReference type="InterPro" id="IPR051050">
    <property type="entry name" value="Lipid_II_flippase_MurJ/MviN"/>
</dbReference>
<keyword evidence="10" id="KW-0813">Transport</keyword>
<reference evidence="11 12" key="1">
    <citation type="submission" date="2015-11" db="EMBL/GenBank/DDBJ databases">
        <authorList>
            <consortium name="Pathogen Informatics"/>
        </authorList>
    </citation>
    <scope>NUCLEOTIDE SEQUENCE [LARGE SCALE GENOMIC DNA]</scope>
    <source>
        <strain evidence="11 12">006A-0059</strain>
    </source>
</reference>
<feature type="transmembrane region" description="Helical" evidence="10">
    <location>
        <begin position="245"/>
        <end position="263"/>
    </location>
</feature>
<keyword evidence="6 10" id="KW-1133">Transmembrane helix</keyword>
<dbReference type="AlphaFoldDB" id="A0A0S4RFH4"/>
<dbReference type="PANTHER" id="PTHR47019:SF1">
    <property type="entry name" value="LIPID II FLIPPASE MURJ"/>
    <property type="match status" value="1"/>
</dbReference>
<name>A0A0S4RFH4_CAMHY</name>
<sequence length="465" mass="51975">MLKHFFTNSFGILVSRVLGLVRDLLTAFSLGASVWSDIFFVAFKLPNLFRRLFGEGAFTQSFLPNFVKVSHKGLFLAEVLLKFISFMLILSLGVMIFAPFVTKLLAFGFDDKTIELAVPLVRINFWYLICIFSVTTFASVLQYKNHFSTTAFSTALLNLAMIVALLLAYRLPPNIAVYYLSWGVVAGGILQVLAHLIALKRLNLMKLLTLGLYKFIKGKRASSKGFWINFSQGVVGSSANQLSDFISTFIASFLVAGSISYLYYANRIFQLPLALFAIALSTAIFPKISKQIKAQNIQNAKFLLDKSFHLLFFLLLFSTIGGVILANEIIWLIFERGEFDKQNTLEAAKVLQMYMLGLLPYGLYKLFSLWLYANMKQRIAAKISVYSLVINTILSLILFKPFGAVGLALAGSISGAYLFGYSIFIFGFREFLDIILSKKTAITILSGVIFAGLITFIKEIIYANL</sequence>